<dbReference type="InterPro" id="IPR002205">
    <property type="entry name" value="Topo_IIA_dom_A"/>
</dbReference>
<feature type="domain" description="Toprim" evidence="13">
    <location>
        <begin position="27"/>
        <end position="141"/>
    </location>
</feature>
<dbReference type="FunFam" id="3.40.50.670:FF:000001">
    <property type="entry name" value="DNA topoisomerase 2"/>
    <property type="match status" value="2"/>
</dbReference>
<evidence type="ECO:0000313" key="16">
    <source>
        <dbReference type="Proteomes" id="UP001178507"/>
    </source>
</evidence>
<feature type="domain" description="Topo IIA-type catalytic" evidence="14">
    <location>
        <begin position="273"/>
        <end position="778"/>
    </location>
</feature>
<evidence type="ECO:0000259" key="13">
    <source>
        <dbReference type="PROSITE" id="PS50880"/>
    </source>
</evidence>
<feature type="region of interest" description="Disordered" evidence="12">
    <location>
        <begin position="602"/>
        <end position="681"/>
    </location>
</feature>
<dbReference type="GO" id="GO:0000819">
    <property type="term" value="P:sister chromatid segregation"/>
    <property type="evidence" value="ECO:0007669"/>
    <property type="project" value="TreeGrafter"/>
</dbReference>
<dbReference type="FunFam" id="3.30.1490.30:FF:000001">
    <property type="entry name" value="DNA topoisomerase 2"/>
    <property type="match status" value="1"/>
</dbReference>
<keyword evidence="6" id="KW-0547">Nucleotide-binding</keyword>
<dbReference type="InterPro" id="IPR013759">
    <property type="entry name" value="Topo_IIA_B_C"/>
</dbReference>
<dbReference type="InterPro" id="IPR034157">
    <property type="entry name" value="TOPRIM_TopoII"/>
</dbReference>
<dbReference type="AlphaFoldDB" id="A0AA36J8E0"/>
<reference evidence="15" key="1">
    <citation type="submission" date="2023-08" db="EMBL/GenBank/DDBJ databases">
        <authorList>
            <person name="Chen Y."/>
            <person name="Shah S."/>
            <person name="Dougan E. K."/>
            <person name="Thang M."/>
            <person name="Chan C."/>
        </authorList>
    </citation>
    <scope>NUCLEOTIDE SEQUENCE</scope>
</reference>
<dbReference type="CDD" id="cd03365">
    <property type="entry name" value="TOPRIM_TopoIIA"/>
    <property type="match status" value="1"/>
</dbReference>
<dbReference type="Pfam" id="PF00521">
    <property type="entry name" value="DNA_topoisoIV"/>
    <property type="match status" value="1"/>
</dbReference>
<dbReference type="GO" id="GO:0046872">
    <property type="term" value="F:metal ion binding"/>
    <property type="evidence" value="ECO:0007669"/>
    <property type="project" value="UniProtKB-KW"/>
</dbReference>
<protein>
    <recommendedName>
        <fullName evidence="4">DNA topoisomerase (ATP-hydrolyzing)</fullName>
        <ecNumber evidence="4">5.6.2.2</ecNumber>
    </recommendedName>
</protein>
<dbReference type="GO" id="GO:0003677">
    <property type="term" value="F:DNA binding"/>
    <property type="evidence" value="ECO:0007669"/>
    <property type="project" value="UniProtKB-UniRule"/>
</dbReference>
<evidence type="ECO:0000313" key="15">
    <source>
        <dbReference type="EMBL" id="CAJ1400545.1"/>
    </source>
</evidence>
<dbReference type="GO" id="GO:0000712">
    <property type="term" value="P:resolution of meiotic recombination intermediates"/>
    <property type="evidence" value="ECO:0007669"/>
    <property type="project" value="TreeGrafter"/>
</dbReference>
<keyword evidence="16" id="KW-1185">Reference proteome</keyword>
<dbReference type="PANTHER" id="PTHR10169:SF38">
    <property type="entry name" value="DNA TOPOISOMERASE 2"/>
    <property type="match status" value="1"/>
</dbReference>
<evidence type="ECO:0000256" key="4">
    <source>
        <dbReference type="ARBA" id="ARBA00012895"/>
    </source>
</evidence>
<dbReference type="InterPro" id="IPR013760">
    <property type="entry name" value="Topo_IIA-like_dom_sf"/>
</dbReference>
<dbReference type="SMART" id="SM00433">
    <property type="entry name" value="TOP2c"/>
    <property type="match status" value="1"/>
</dbReference>
<keyword evidence="10 11" id="KW-0413">Isomerase</keyword>
<evidence type="ECO:0000256" key="8">
    <source>
        <dbReference type="ARBA" id="ARBA00023029"/>
    </source>
</evidence>
<dbReference type="InterPro" id="IPR050634">
    <property type="entry name" value="DNA_Topoisomerase_II"/>
</dbReference>
<dbReference type="GO" id="GO:0005524">
    <property type="term" value="F:ATP binding"/>
    <property type="evidence" value="ECO:0007669"/>
    <property type="project" value="UniProtKB-KW"/>
</dbReference>
<dbReference type="InterPro" id="IPR031660">
    <property type="entry name" value="TOPRIM_C"/>
</dbReference>
<evidence type="ECO:0000256" key="1">
    <source>
        <dbReference type="ARBA" id="ARBA00000185"/>
    </source>
</evidence>
<comment type="catalytic activity">
    <reaction evidence="1 11">
        <text>ATP-dependent breakage, passage and rejoining of double-stranded DNA.</text>
        <dbReference type="EC" id="5.6.2.2"/>
    </reaction>
</comment>
<comment type="cofactor">
    <cofactor evidence="2">
        <name>Mg(2+)</name>
        <dbReference type="ChEBI" id="CHEBI:18420"/>
    </cofactor>
</comment>
<dbReference type="SUPFAM" id="SSF56719">
    <property type="entry name" value="Type II DNA topoisomerase"/>
    <property type="match status" value="1"/>
</dbReference>
<name>A0AA36J8E0_9DINO</name>
<dbReference type="PRINTS" id="PR00418">
    <property type="entry name" value="TPI2FAMILY"/>
</dbReference>
<keyword evidence="8 11" id="KW-0799">Topoisomerase</keyword>
<evidence type="ECO:0000256" key="2">
    <source>
        <dbReference type="ARBA" id="ARBA00001946"/>
    </source>
</evidence>
<comment type="caution">
    <text evidence="15">The sequence shown here is derived from an EMBL/GenBank/DDBJ whole genome shotgun (WGS) entry which is preliminary data.</text>
</comment>
<dbReference type="InterPro" id="IPR013758">
    <property type="entry name" value="Topo_IIA_A/C_ab"/>
</dbReference>
<accession>A0AA36J8E0</accession>
<dbReference type="GO" id="GO:0005634">
    <property type="term" value="C:nucleus"/>
    <property type="evidence" value="ECO:0007669"/>
    <property type="project" value="TreeGrafter"/>
</dbReference>
<dbReference type="Pfam" id="PF01751">
    <property type="entry name" value="Toprim"/>
    <property type="match status" value="1"/>
</dbReference>
<evidence type="ECO:0000256" key="11">
    <source>
        <dbReference type="PROSITE-ProRule" id="PRU01384"/>
    </source>
</evidence>
<dbReference type="PROSITE" id="PS52040">
    <property type="entry name" value="TOPO_IIA"/>
    <property type="match status" value="1"/>
</dbReference>
<dbReference type="Proteomes" id="UP001178507">
    <property type="component" value="Unassembled WGS sequence"/>
</dbReference>
<dbReference type="InterPro" id="IPR006171">
    <property type="entry name" value="TOPRIM_dom"/>
</dbReference>
<dbReference type="Gene3D" id="3.90.199.10">
    <property type="entry name" value="Topoisomerase II, domain 5"/>
    <property type="match status" value="1"/>
</dbReference>
<dbReference type="PROSITE" id="PS50880">
    <property type="entry name" value="TOPRIM"/>
    <property type="match status" value="1"/>
</dbReference>
<evidence type="ECO:0000256" key="10">
    <source>
        <dbReference type="ARBA" id="ARBA00023235"/>
    </source>
</evidence>
<evidence type="ECO:0000256" key="9">
    <source>
        <dbReference type="ARBA" id="ARBA00023125"/>
    </source>
</evidence>
<evidence type="ECO:0000256" key="6">
    <source>
        <dbReference type="ARBA" id="ARBA00022741"/>
    </source>
</evidence>
<dbReference type="EC" id="5.6.2.2" evidence="4"/>
<evidence type="ECO:0000256" key="5">
    <source>
        <dbReference type="ARBA" id="ARBA00022723"/>
    </source>
</evidence>
<evidence type="ECO:0000259" key="14">
    <source>
        <dbReference type="PROSITE" id="PS52040"/>
    </source>
</evidence>
<dbReference type="InterPro" id="IPR001154">
    <property type="entry name" value="TopoII_euk"/>
</dbReference>
<evidence type="ECO:0000256" key="12">
    <source>
        <dbReference type="SAM" id="MobiDB-lite"/>
    </source>
</evidence>
<dbReference type="SMART" id="SM00434">
    <property type="entry name" value="TOP4c"/>
    <property type="match status" value="1"/>
</dbReference>
<dbReference type="GO" id="GO:0003918">
    <property type="term" value="F:DNA topoisomerase type II (double strand cut, ATP-hydrolyzing) activity"/>
    <property type="evidence" value="ECO:0007669"/>
    <property type="project" value="UniProtKB-EC"/>
</dbReference>
<feature type="active site" description="O-(5'-phospho-DNA)-tyrosine intermediate" evidence="11">
    <location>
        <position position="363"/>
    </location>
</feature>
<dbReference type="Pfam" id="PF16898">
    <property type="entry name" value="TOPRIM_C"/>
    <property type="match status" value="1"/>
</dbReference>
<gene>
    <name evidence="15" type="ORF">EVOR1521_LOCUS23862</name>
</gene>
<dbReference type="GO" id="GO:0006265">
    <property type="term" value="P:DNA topological change"/>
    <property type="evidence" value="ECO:0007669"/>
    <property type="project" value="UniProtKB-UniRule"/>
</dbReference>
<dbReference type="EMBL" id="CAUJNA010003375">
    <property type="protein sequence ID" value="CAJ1400545.1"/>
    <property type="molecule type" value="Genomic_DNA"/>
</dbReference>
<sequence>MGLQKRLFGVPKLEDANLAGTKEGHSCTLILTEGDSAKALAVAGLSVVGRDRFGVFPLRGKLRNVRELSVKQMLENKEIDQVLKILALDANKEYRDAKGLRYGSIMIMTDQDHDGSHIKGLIINFIQHWFPSLLRMPGFLKEFVTPIVKVSKGDQSKTFFTLPEYEAWKEANNNGQGWKVKYYKGLGTSTSAEAREYFADIDDHEIRFTYSGNRDDDLIDMAFAAKRSDERKTWISQVEDGTFVDHSQPTLSYTDFIEKELSLFAKYDVERAVPSMVDGLKPGQRKVLFGCFKKKLSSEIKVAQLSGYVAENSAYHHGEASLQGTIIGMAQTFVGSNNINLLEPRGQFGSRLQGGKDHAASRYIFTCLSKARVASAEASMRADFLPERVERLLHWVDASPQRGLSRGAIFTAWRRWQLGRPCCLLCRSSCQQAIGQVNLVLRAEFNSYLEDADALSTYSFRRVAPTLGSLLKFSGTELCALGDWQDRSQLGEESRMPMHYSGARYLLSFKQKFVALPVAAAKRKAELSVIQDMPDSINGIMMSAFMRNGRRLCGPFQLDACKEGEEVCGRAHLCAVLQTGRVCGGRHHGQDCKAKRVVRASSVAEGKHTAPPALPVVESARGSKRPRPKQQAAKLVDRSGQLPTIKRARQQEPSSASRAPPVPVEEAPRPGRGGESARQDQHFDDLARQGRKDNLGDFPAVALQVTAFKQKPQERGGLVLPGVMQVLLRCMAGRHRAAALAVLVRALFENISLEESAQRISRLRHIGSMRPGGPSFIW</sequence>
<dbReference type="PANTHER" id="PTHR10169">
    <property type="entry name" value="DNA TOPOISOMERASE/GYRASE"/>
    <property type="match status" value="1"/>
</dbReference>
<dbReference type="InterPro" id="IPR018522">
    <property type="entry name" value="TopoIIA_CS"/>
</dbReference>
<dbReference type="PRINTS" id="PR01158">
    <property type="entry name" value="TOPISMRASEII"/>
</dbReference>
<evidence type="ECO:0000256" key="7">
    <source>
        <dbReference type="ARBA" id="ARBA00022840"/>
    </source>
</evidence>
<dbReference type="Gene3D" id="3.30.1490.30">
    <property type="match status" value="1"/>
</dbReference>
<comment type="similarity">
    <text evidence="3">Belongs to the type II topoisomerase family.</text>
</comment>
<keyword evidence="7" id="KW-0067">ATP-binding</keyword>
<dbReference type="InterPro" id="IPR001241">
    <property type="entry name" value="Topo_IIA"/>
</dbReference>
<proteinExistence type="inferred from homology"/>
<dbReference type="Gene3D" id="3.40.50.670">
    <property type="match status" value="1"/>
</dbReference>
<evidence type="ECO:0000256" key="3">
    <source>
        <dbReference type="ARBA" id="ARBA00011080"/>
    </source>
</evidence>
<dbReference type="PROSITE" id="PS00177">
    <property type="entry name" value="TOPOISOMERASE_II"/>
    <property type="match status" value="1"/>
</dbReference>
<keyword evidence="9 11" id="KW-0238">DNA-binding</keyword>
<organism evidence="15 16">
    <name type="scientific">Effrenium voratum</name>
    <dbReference type="NCBI Taxonomy" id="2562239"/>
    <lineage>
        <taxon>Eukaryota</taxon>
        <taxon>Sar</taxon>
        <taxon>Alveolata</taxon>
        <taxon>Dinophyceae</taxon>
        <taxon>Suessiales</taxon>
        <taxon>Symbiodiniaceae</taxon>
        <taxon>Effrenium</taxon>
    </lineage>
</organism>
<keyword evidence="5" id="KW-0479">Metal-binding</keyword>